<proteinExistence type="predicted"/>
<protein>
    <submittedName>
        <fullName evidence="2">GLPGLI family protein</fullName>
    </submittedName>
</protein>
<dbReference type="Pfam" id="PF22252">
    <property type="entry name" value="PNGase_F-II_N"/>
    <property type="match status" value="1"/>
</dbReference>
<evidence type="ECO:0000313" key="3">
    <source>
        <dbReference type="Proteomes" id="UP000287701"/>
    </source>
</evidence>
<name>A0A3R5UTA6_ORNRH</name>
<organism evidence="2 3">
    <name type="scientific">Ornithobacterium rhinotracheale</name>
    <dbReference type="NCBI Taxonomy" id="28251"/>
    <lineage>
        <taxon>Bacteria</taxon>
        <taxon>Pseudomonadati</taxon>
        <taxon>Bacteroidota</taxon>
        <taxon>Flavobacteriia</taxon>
        <taxon>Flavobacteriales</taxon>
        <taxon>Weeksellaceae</taxon>
        <taxon>Ornithobacterium</taxon>
    </lineage>
</organism>
<keyword evidence="1" id="KW-0732">Signal</keyword>
<dbReference type="InterPro" id="IPR005901">
    <property type="entry name" value="GLPGLI"/>
</dbReference>
<dbReference type="NCBIfam" id="TIGR01200">
    <property type="entry name" value="GLPGLI"/>
    <property type="match status" value="1"/>
</dbReference>
<dbReference type="Proteomes" id="UP000287701">
    <property type="component" value="Chromosome"/>
</dbReference>
<feature type="signal peptide" evidence="1">
    <location>
        <begin position="1"/>
        <end position="18"/>
    </location>
</feature>
<feature type="chain" id="PRO_5018746902" evidence="1">
    <location>
        <begin position="19"/>
        <end position="255"/>
    </location>
</feature>
<reference evidence="2 3" key="1">
    <citation type="submission" date="2019-01" db="EMBL/GenBank/DDBJ databases">
        <title>Whole Genome of Ornithobacterium rhinotracheale FARPER-174b.</title>
        <authorList>
            <person name="Tataje-Lavanda L.A."/>
            <person name="Montalvan A."/>
            <person name="Montesinos R."/>
            <person name="Zimic M."/>
            <person name="Fernandez-Sanchez M."/>
            <person name="Fernandez-Diaz M."/>
        </authorList>
    </citation>
    <scope>NUCLEOTIDE SEQUENCE [LARGE SCALE GENOMIC DNA]</scope>
    <source>
        <strain evidence="2 3">FARPER-174b</strain>
    </source>
</reference>
<dbReference type="OrthoDB" id="1068986at2"/>
<dbReference type="EMBL" id="CP035107">
    <property type="protein sequence ID" value="QAR30002.1"/>
    <property type="molecule type" value="Genomic_DNA"/>
</dbReference>
<accession>A0A3R5UTA6</accession>
<dbReference type="RefSeq" id="WP_128500514.1">
    <property type="nucleotide sequence ID" value="NZ_CP035107.1"/>
</dbReference>
<evidence type="ECO:0000313" key="2">
    <source>
        <dbReference type="EMBL" id="QAR30002.1"/>
    </source>
</evidence>
<sequence>MKKLFSIFSLLAFLFVFGQETTENLVIHYQSIVKIDLPAILKNVPEQYRAQTEAMLKAEAEKGITVDYTLKTNGQKSIFSLDEKIDNSQTQGGIIAMQIKMADKDPLFKNLKENYYKKGFSVPSLPQYLIKDSLNTIKWELTREKSQVLGYEVRKAVGEKDGQKFIVWYAPKLNIKDGPNILSGLPGLVLKAEMSNPKQGVDATMIAVKINISETALNIEEPNKGKVVTEKEFEAEMKALQEKMQKMMGGGVDSE</sequence>
<evidence type="ECO:0000256" key="1">
    <source>
        <dbReference type="SAM" id="SignalP"/>
    </source>
</evidence>
<gene>
    <name evidence="2" type="ORF">EQP59_00810</name>
</gene>
<dbReference type="AlphaFoldDB" id="A0A3R5UTA6"/>